<keyword evidence="3" id="KW-1185">Reference proteome</keyword>
<accession>A0A7W9IFJ8</accession>
<proteinExistence type="predicted"/>
<evidence type="ECO:0000313" key="2">
    <source>
        <dbReference type="EMBL" id="MBB5819799.1"/>
    </source>
</evidence>
<dbReference type="Proteomes" id="UP000540685">
    <property type="component" value="Unassembled WGS sequence"/>
</dbReference>
<dbReference type="RefSeq" id="WP_184537818.1">
    <property type="nucleotide sequence ID" value="NZ_JACHMP010000001.1"/>
</dbReference>
<organism evidence="2 3">
    <name type="scientific">Streptosporangium becharense</name>
    <dbReference type="NCBI Taxonomy" id="1816182"/>
    <lineage>
        <taxon>Bacteria</taxon>
        <taxon>Bacillati</taxon>
        <taxon>Actinomycetota</taxon>
        <taxon>Actinomycetes</taxon>
        <taxon>Streptosporangiales</taxon>
        <taxon>Streptosporangiaceae</taxon>
        <taxon>Streptosporangium</taxon>
    </lineage>
</organism>
<protein>
    <submittedName>
        <fullName evidence="2">Uncharacterized protein</fullName>
    </submittedName>
</protein>
<sequence length="54" mass="6242">MSPDLHLAMIAYQSDRLREEAARHRLTRQVQEAEKKEGPAGKRRRSLFGRILPA</sequence>
<comment type="caution">
    <text evidence="2">The sequence shown here is derived from an EMBL/GenBank/DDBJ whole genome shotgun (WGS) entry which is preliminary data.</text>
</comment>
<evidence type="ECO:0000313" key="3">
    <source>
        <dbReference type="Proteomes" id="UP000540685"/>
    </source>
</evidence>
<feature type="compositionally biased region" description="Basic and acidic residues" evidence="1">
    <location>
        <begin position="31"/>
        <end position="40"/>
    </location>
</feature>
<dbReference type="EMBL" id="JACHMP010000001">
    <property type="protein sequence ID" value="MBB5819799.1"/>
    <property type="molecule type" value="Genomic_DNA"/>
</dbReference>
<name>A0A7W9IFJ8_9ACTN</name>
<dbReference type="AlphaFoldDB" id="A0A7W9IFJ8"/>
<reference evidence="2 3" key="1">
    <citation type="submission" date="2020-08" db="EMBL/GenBank/DDBJ databases">
        <title>Sequencing the genomes of 1000 actinobacteria strains.</title>
        <authorList>
            <person name="Klenk H.-P."/>
        </authorList>
    </citation>
    <scope>NUCLEOTIDE SEQUENCE [LARGE SCALE GENOMIC DNA]</scope>
    <source>
        <strain evidence="2 3">DSM 46887</strain>
    </source>
</reference>
<evidence type="ECO:0000256" key="1">
    <source>
        <dbReference type="SAM" id="MobiDB-lite"/>
    </source>
</evidence>
<feature type="region of interest" description="Disordered" evidence="1">
    <location>
        <begin position="27"/>
        <end position="54"/>
    </location>
</feature>
<gene>
    <name evidence="2" type="ORF">F4562_002861</name>
</gene>